<dbReference type="Pfam" id="PF18096">
    <property type="entry name" value="Thump_like"/>
    <property type="match status" value="1"/>
</dbReference>
<dbReference type="InterPro" id="IPR041497">
    <property type="entry name" value="Thump-like"/>
</dbReference>
<feature type="domain" description="PG-1098 ferredoxin-like" evidence="2">
    <location>
        <begin position="279"/>
        <end position="322"/>
    </location>
</feature>
<dbReference type="eggNOG" id="COG2265">
    <property type="taxonomic scope" value="Bacteria"/>
</dbReference>
<proteinExistence type="predicted"/>
<evidence type="ECO:0000259" key="2">
    <source>
        <dbReference type="Pfam" id="PF22013"/>
    </source>
</evidence>
<dbReference type="OrthoDB" id="1000417at2"/>
<gene>
    <name evidence="3" type="ORF">DI53_3786</name>
</gene>
<reference evidence="4" key="1">
    <citation type="submission" date="2014-04" db="EMBL/GenBank/DDBJ databases">
        <title>Whole-Genome optical mapping and complete genome sequence of Sphingobacterium deserti sp. nov., a new spaces isolated from desert in the west of China.</title>
        <authorList>
            <person name="Teng C."/>
            <person name="Zhou Z."/>
            <person name="Li X."/>
            <person name="Chen M."/>
            <person name="Lin M."/>
            <person name="Wang L."/>
            <person name="Su S."/>
            <person name="Zhang C."/>
            <person name="Zhang W."/>
        </authorList>
    </citation>
    <scope>NUCLEOTIDE SEQUENCE [LARGE SCALE GENOMIC DNA]</scope>
    <source>
        <strain evidence="4">ACCC05744</strain>
    </source>
</reference>
<sequence length="394" mass="44341">MNKSILATDVQNYLSEKQQSSAADMALKKSPFVHVSSQELAQQIDGRQRAAKKIPEWTTTPGIYYPEKLNMEQCSSGETGYFKASLVQPGASLIDLTGGFGVDSYYFARKGARVTHCEINPALSTIVQHNFKQLGLTNAMCHSGDGIEYLENLKEKVDFIYIDPSRRVAQQKVFRLADCEPNIVKLQALFFAKAQCIITKLAPLLDISLAMEQLDHVRNIYIVSVDNDCKELLFVQDKGFTGDVQLHAIRLSAGKQQRFTFTTSQEQQAEAHYAAPEKYLYDPDVAITKAGAFKCIGLAFELFKLQQHTHLYTSDRYVEDFPGRCFRILDIYPLSKLKKNRAVTKANVVTKNFPLRVEDIRKKFKIADGGADFLYFCTLQGGEHVAILCTRFTA</sequence>
<feature type="domain" description="THUMP-like" evidence="1">
    <location>
        <begin position="323"/>
        <end position="391"/>
    </location>
</feature>
<name>A0A0B8T168_9SPHI</name>
<dbReference type="CDD" id="cd02440">
    <property type="entry name" value="AdoMet_MTases"/>
    <property type="match status" value="1"/>
</dbReference>
<keyword evidence="4" id="KW-1185">Reference proteome</keyword>
<dbReference type="SUPFAM" id="SSF53335">
    <property type="entry name" value="S-adenosyl-L-methionine-dependent methyltransferases"/>
    <property type="match status" value="1"/>
</dbReference>
<dbReference type="EMBL" id="JJMU01000070">
    <property type="protein sequence ID" value="KGE12408.1"/>
    <property type="molecule type" value="Genomic_DNA"/>
</dbReference>
<accession>A0A0B8T168</accession>
<evidence type="ECO:0000313" key="4">
    <source>
        <dbReference type="Proteomes" id="UP000031802"/>
    </source>
</evidence>
<dbReference type="PATRIC" id="fig|1229276.3.peg.3917"/>
<dbReference type="Gene3D" id="3.40.50.150">
    <property type="entry name" value="Vaccinia Virus protein VP39"/>
    <property type="match status" value="1"/>
</dbReference>
<evidence type="ECO:0000259" key="1">
    <source>
        <dbReference type="Pfam" id="PF18096"/>
    </source>
</evidence>
<evidence type="ECO:0000313" key="3">
    <source>
        <dbReference type="EMBL" id="KGE12408.1"/>
    </source>
</evidence>
<dbReference type="STRING" id="1229276.DI53_3786"/>
<protein>
    <submittedName>
        <fullName evidence="3">Uncharacterized protein</fullName>
    </submittedName>
</protein>
<dbReference type="RefSeq" id="WP_037503442.1">
    <property type="nucleotide sequence ID" value="NZ_JJMU01000070.1"/>
</dbReference>
<dbReference type="AlphaFoldDB" id="A0A0B8T168"/>
<dbReference type="Gene3D" id="1.10.10.1110">
    <property type="entry name" value="Methyltransferase PG1098, N-terminal domain"/>
    <property type="match status" value="1"/>
</dbReference>
<comment type="caution">
    <text evidence="3">The sequence shown here is derived from an EMBL/GenBank/DDBJ whole genome shotgun (WGS) entry which is preliminary data.</text>
</comment>
<dbReference type="InterPro" id="IPR029063">
    <property type="entry name" value="SAM-dependent_MTases_sf"/>
</dbReference>
<dbReference type="Pfam" id="PF22013">
    <property type="entry name" value="PG_1098_Fer"/>
    <property type="match status" value="1"/>
</dbReference>
<dbReference type="Proteomes" id="UP000031802">
    <property type="component" value="Unassembled WGS sequence"/>
</dbReference>
<organism evidence="3 4">
    <name type="scientific">Sphingobacterium deserti</name>
    <dbReference type="NCBI Taxonomy" id="1229276"/>
    <lineage>
        <taxon>Bacteria</taxon>
        <taxon>Pseudomonadati</taxon>
        <taxon>Bacteroidota</taxon>
        <taxon>Sphingobacteriia</taxon>
        <taxon>Sphingobacteriales</taxon>
        <taxon>Sphingobacteriaceae</taxon>
        <taxon>Sphingobacterium</taxon>
    </lineage>
</organism>
<dbReference type="InterPro" id="IPR054168">
    <property type="entry name" value="PG_1098_Fer"/>
</dbReference>
<reference evidence="3 4" key="2">
    <citation type="journal article" date="2015" name="PLoS ONE">
        <title>Whole-Genome Optical Mapping and Finished Genome Sequence of Sphingobacterium deserti sp. nov., a New Species Isolated from the Western Desert of China.</title>
        <authorList>
            <person name="Teng C."/>
            <person name="Zhou Z."/>
            <person name="Molnar I."/>
            <person name="Li X."/>
            <person name="Tang R."/>
            <person name="Chen M."/>
            <person name="Wang L."/>
            <person name="Su S."/>
            <person name="Zhang W."/>
            <person name="Lin M."/>
        </authorList>
    </citation>
    <scope>NUCLEOTIDE SEQUENCE [LARGE SCALE GENOMIC DNA]</scope>
    <source>
        <strain evidence="4">ACCC05744</strain>
    </source>
</reference>